<dbReference type="KEGG" id="scd:Spica_0774"/>
<dbReference type="GO" id="GO:0016301">
    <property type="term" value="F:kinase activity"/>
    <property type="evidence" value="ECO:0007669"/>
    <property type="project" value="UniProtKB-KW"/>
</dbReference>
<evidence type="ECO:0000259" key="8">
    <source>
        <dbReference type="PROSITE" id="PS50112"/>
    </source>
</evidence>
<evidence type="ECO:0000256" key="2">
    <source>
        <dbReference type="ARBA" id="ARBA00022679"/>
    </source>
</evidence>
<evidence type="ECO:0000256" key="1">
    <source>
        <dbReference type="ARBA" id="ARBA00022553"/>
    </source>
</evidence>
<dbReference type="PANTHER" id="PTHR43065:SF23">
    <property type="entry name" value="SENSOR HISTIDINE KINASE PDTAS"/>
    <property type="match status" value="1"/>
</dbReference>
<dbReference type="PROSITE" id="PS50109">
    <property type="entry name" value="HIS_KIN"/>
    <property type="match status" value="1"/>
</dbReference>
<dbReference type="InterPro" id="IPR000014">
    <property type="entry name" value="PAS"/>
</dbReference>
<organism evidence="9 10">
    <name type="scientific">Gracilinema caldarium (strain ATCC 51460 / DSM 7334 / H1)</name>
    <name type="common">Treponema caldarium</name>
    <dbReference type="NCBI Taxonomy" id="744872"/>
    <lineage>
        <taxon>Bacteria</taxon>
        <taxon>Pseudomonadati</taxon>
        <taxon>Spirochaetota</taxon>
        <taxon>Spirochaetia</taxon>
        <taxon>Spirochaetales</taxon>
        <taxon>Breznakiellaceae</taxon>
        <taxon>Gracilinema</taxon>
    </lineage>
</organism>
<dbReference type="GO" id="GO:0006355">
    <property type="term" value="P:regulation of DNA-templated transcription"/>
    <property type="evidence" value="ECO:0007669"/>
    <property type="project" value="InterPro"/>
</dbReference>
<dbReference type="Pfam" id="PF02518">
    <property type="entry name" value="HATPase_c"/>
    <property type="match status" value="1"/>
</dbReference>
<keyword evidence="6" id="KW-0902">Two-component regulatory system</keyword>
<dbReference type="PANTHER" id="PTHR43065">
    <property type="entry name" value="SENSOR HISTIDINE KINASE"/>
    <property type="match status" value="1"/>
</dbReference>
<dbReference type="Proteomes" id="UP000000503">
    <property type="component" value="Chromosome"/>
</dbReference>
<dbReference type="Gene3D" id="3.30.450.20">
    <property type="entry name" value="PAS domain"/>
    <property type="match status" value="2"/>
</dbReference>
<dbReference type="HOGENOM" id="CLU_000445_114_57_12"/>
<evidence type="ECO:0000256" key="5">
    <source>
        <dbReference type="ARBA" id="ARBA00022840"/>
    </source>
</evidence>
<dbReference type="Pfam" id="PF00989">
    <property type="entry name" value="PAS"/>
    <property type="match status" value="1"/>
</dbReference>
<keyword evidence="10" id="KW-1185">Reference proteome</keyword>
<dbReference type="InterPro" id="IPR013767">
    <property type="entry name" value="PAS_fold"/>
</dbReference>
<proteinExistence type="predicted"/>
<dbReference type="NCBIfam" id="TIGR00229">
    <property type="entry name" value="sensory_box"/>
    <property type="match status" value="2"/>
</dbReference>
<feature type="domain" description="Histidine kinase" evidence="7">
    <location>
        <begin position="272"/>
        <end position="471"/>
    </location>
</feature>
<dbReference type="SUPFAM" id="SSF55874">
    <property type="entry name" value="ATPase domain of HSP90 chaperone/DNA topoisomerase II/histidine kinase"/>
    <property type="match status" value="1"/>
</dbReference>
<dbReference type="eggNOG" id="COG3920">
    <property type="taxonomic scope" value="Bacteria"/>
</dbReference>
<dbReference type="InterPro" id="IPR035965">
    <property type="entry name" value="PAS-like_dom_sf"/>
</dbReference>
<dbReference type="RefSeq" id="WP_013968239.1">
    <property type="nucleotide sequence ID" value="NC_015732.1"/>
</dbReference>
<evidence type="ECO:0000256" key="3">
    <source>
        <dbReference type="ARBA" id="ARBA00022741"/>
    </source>
</evidence>
<evidence type="ECO:0000259" key="7">
    <source>
        <dbReference type="PROSITE" id="PS50109"/>
    </source>
</evidence>
<dbReference type="SUPFAM" id="SSF55785">
    <property type="entry name" value="PYP-like sensor domain (PAS domain)"/>
    <property type="match status" value="2"/>
</dbReference>
<dbReference type="InterPro" id="IPR005467">
    <property type="entry name" value="His_kinase_dom"/>
</dbReference>
<dbReference type="InterPro" id="IPR011495">
    <property type="entry name" value="Sig_transdc_His_kin_sub2_dim/P"/>
</dbReference>
<feature type="domain" description="PAS" evidence="8">
    <location>
        <begin position="3"/>
        <end position="47"/>
    </location>
</feature>
<gene>
    <name evidence="9" type="ordered locus">Spica_0774</name>
</gene>
<dbReference type="GO" id="GO:0005524">
    <property type="term" value="F:ATP binding"/>
    <property type="evidence" value="ECO:0007669"/>
    <property type="project" value="UniProtKB-KW"/>
</dbReference>
<dbReference type="eggNOG" id="COG2202">
    <property type="taxonomic scope" value="Bacteria"/>
</dbReference>
<keyword evidence="5" id="KW-0067">ATP-binding</keyword>
<dbReference type="InterPro" id="IPR036890">
    <property type="entry name" value="HATPase_C_sf"/>
</dbReference>
<dbReference type="CDD" id="cd00130">
    <property type="entry name" value="PAS"/>
    <property type="match status" value="1"/>
</dbReference>
<dbReference type="PROSITE" id="PS50112">
    <property type="entry name" value="PAS"/>
    <property type="match status" value="2"/>
</dbReference>
<sequence length="471" mass="52383">MSNEEEYRLIFENAPLGLLSFNDQGIIQTCNTRFIDIIGSSKEKLIGLCMLTLPDKKLVQAVKAALDGDTGFYEGLYRAVTSEKVIPVRGLFTAKLTNDKRFAGGVGIIEDISEQYYTAQALRDSEEKFRLVFSHSTDGLLITDTEGRVTDWNHTYENLTGISETEASGQYLWDLQFECMVPEKKSAEVLHSLRQTIQNALISGEGAFLNQPKETIMVSRSGRRIAVENVGFLIPSSKGYLFGGRVTDITARKAAEAKIKALLEEKSLILKEVHHRIKNNMAMIVSLLTLQADAIQDPVDRDALSSAAGRVQSMMLLYEQLYTGDLVGFAKANEYIPALVQDILDNTREVKRITPNFSIANVEMNFKTLQYLGILINELVTNAIKYAFRERNDGSITIDLHRDGDFYVLVVADNGCGLPLASVKTGKSSQKEQAPHDGFGMTLVRLLVEQLQGNVHITSHQGTTVTLRFKE</sequence>
<feature type="domain" description="PAS" evidence="8">
    <location>
        <begin position="125"/>
        <end position="200"/>
    </location>
</feature>
<evidence type="ECO:0000256" key="4">
    <source>
        <dbReference type="ARBA" id="ARBA00022777"/>
    </source>
</evidence>
<dbReference type="AlphaFoldDB" id="F8EYY2"/>
<evidence type="ECO:0000313" key="9">
    <source>
        <dbReference type="EMBL" id="AEJ18928.1"/>
    </source>
</evidence>
<keyword evidence="3" id="KW-0547">Nucleotide-binding</keyword>
<reference evidence="10" key="1">
    <citation type="journal article" date="2013" name="Stand. Genomic Sci.">
        <title>Genome sequence of the thermophilic fresh-water bacterium Spirochaeta caldaria type strain (H1(T)), reclassification of Spirochaeta caldaria, Spirochaeta stenostrepta, and Spirochaeta zuelzerae in the genus Treponema as Treponema caldaria comb. nov., Treponema stenostrepta comb. nov., and Treponema zuelzerae comb. nov., and emendation of the genus Treponema.</title>
        <authorList>
            <person name="Abt B."/>
            <person name="Goker M."/>
            <person name="Scheuner C."/>
            <person name="Han C."/>
            <person name="Lu M."/>
            <person name="Misra M."/>
            <person name="Lapidus A."/>
            <person name="Nolan M."/>
            <person name="Lucas S."/>
            <person name="Hammon N."/>
            <person name="Deshpande S."/>
            <person name="Cheng J.F."/>
            <person name="Tapia R."/>
            <person name="Goodwin L.A."/>
            <person name="Pitluck S."/>
            <person name="Liolios K."/>
            <person name="Pagani I."/>
            <person name="Ivanova N."/>
            <person name="Mavromatis K."/>
            <person name="Mikhailova N."/>
            <person name="Huntemann M."/>
            <person name="Pati A."/>
            <person name="Chen A."/>
            <person name="Palaniappan K."/>
            <person name="Land M."/>
            <person name="Hauser L."/>
            <person name="Jeffries C.D."/>
            <person name="Rohde M."/>
            <person name="Spring S."/>
            <person name="Gronow S."/>
            <person name="Detter J.C."/>
            <person name="Bristow J."/>
            <person name="Eisen J.A."/>
            <person name="Markowitz V."/>
            <person name="Hugenholtz P."/>
            <person name="Kyrpides N.C."/>
            <person name="Woyke T."/>
            <person name="Klenk H.P."/>
        </authorList>
    </citation>
    <scope>NUCLEOTIDE SEQUENCE</scope>
    <source>
        <strain evidence="10">ATCC 51460 / DSM 7334 / H1</strain>
    </source>
</reference>
<dbReference type="Pfam" id="PF13426">
    <property type="entry name" value="PAS_9"/>
    <property type="match status" value="1"/>
</dbReference>
<keyword evidence="1" id="KW-0597">Phosphoprotein</keyword>
<dbReference type="Gene3D" id="3.30.565.10">
    <property type="entry name" value="Histidine kinase-like ATPase, C-terminal domain"/>
    <property type="match status" value="1"/>
</dbReference>
<keyword evidence="2" id="KW-0808">Transferase</keyword>
<dbReference type="GO" id="GO:0000160">
    <property type="term" value="P:phosphorelay signal transduction system"/>
    <property type="evidence" value="ECO:0007669"/>
    <property type="project" value="UniProtKB-KW"/>
</dbReference>
<dbReference type="InterPro" id="IPR003594">
    <property type="entry name" value="HATPase_dom"/>
</dbReference>
<dbReference type="SMART" id="SM00387">
    <property type="entry name" value="HATPase_c"/>
    <property type="match status" value="1"/>
</dbReference>
<name>F8EYY2_GRAC1</name>
<evidence type="ECO:0000256" key="6">
    <source>
        <dbReference type="ARBA" id="ARBA00023012"/>
    </source>
</evidence>
<dbReference type="STRING" id="744872.Spica_0774"/>
<evidence type="ECO:0000313" key="10">
    <source>
        <dbReference type="Proteomes" id="UP000000503"/>
    </source>
</evidence>
<keyword evidence="4 9" id="KW-0418">Kinase</keyword>
<protein>
    <submittedName>
        <fullName evidence="9">Signal transduction histidine kinase</fullName>
    </submittedName>
</protein>
<dbReference type="EMBL" id="CP002868">
    <property type="protein sequence ID" value="AEJ18928.1"/>
    <property type="molecule type" value="Genomic_DNA"/>
</dbReference>
<dbReference type="Pfam" id="PF07568">
    <property type="entry name" value="HisKA_2"/>
    <property type="match status" value="1"/>
</dbReference>
<dbReference type="SMART" id="SM00091">
    <property type="entry name" value="PAS"/>
    <property type="match status" value="2"/>
</dbReference>
<accession>F8EYY2</accession>